<evidence type="ECO:0000256" key="1">
    <source>
        <dbReference type="ARBA" id="ARBA00004141"/>
    </source>
</evidence>
<comment type="subcellular location">
    <subcellularLocation>
        <location evidence="1">Membrane</location>
        <topology evidence="1">Multi-pass membrane protein</topology>
    </subcellularLocation>
</comment>
<dbReference type="InterPro" id="IPR051679">
    <property type="entry name" value="DASS-Related_Transporters"/>
</dbReference>
<evidence type="ECO:0000259" key="8">
    <source>
        <dbReference type="Pfam" id="PF03600"/>
    </source>
</evidence>
<dbReference type="AlphaFoldDB" id="A0A2J4ZG48"/>
<dbReference type="PANTHER" id="PTHR43652">
    <property type="entry name" value="BASIC AMINO ACID ANTIPORTER YFCC-RELATED"/>
    <property type="match status" value="1"/>
</dbReference>
<keyword evidence="6 7" id="KW-0472">Membrane</keyword>
<proteinExistence type="predicted"/>
<dbReference type="InterPro" id="IPR004680">
    <property type="entry name" value="Cit_transptr-like_dom"/>
</dbReference>
<dbReference type="GO" id="GO:0005886">
    <property type="term" value="C:plasma membrane"/>
    <property type="evidence" value="ECO:0007669"/>
    <property type="project" value="TreeGrafter"/>
</dbReference>
<dbReference type="EMBL" id="PIET01000421">
    <property type="protein sequence ID" value="PLM62047.1"/>
    <property type="molecule type" value="Genomic_DNA"/>
</dbReference>
<reference evidence="9 10" key="1">
    <citation type="submission" date="2017-11" db="EMBL/GenBank/DDBJ databases">
        <authorList>
            <person name="Han C.G."/>
        </authorList>
    </citation>
    <scope>NUCLEOTIDE SEQUENCE [LARGE SCALE GENOMIC DNA]</scope>
    <source>
        <strain evidence="9 10">A2</strain>
    </source>
</reference>
<reference evidence="9 10" key="2">
    <citation type="submission" date="2018-01" db="EMBL/GenBank/DDBJ databases">
        <title>Genomic study of Klebsiella pneumoniae.</title>
        <authorList>
            <person name="Yang Y."/>
            <person name="Bicalho R."/>
        </authorList>
    </citation>
    <scope>NUCLEOTIDE SEQUENCE [LARGE SCALE GENOMIC DNA]</scope>
    <source>
        <strain evidence="9 10">A2</strain>
    </source>
</reference>
<feature type="transmembrane region" description="Helical" evidence="7">
    <location>
        <begin position="23"/>
        <end position="44"/>
    </location>
</feature>
<gene>
    <name evidence="9" type="ORF">CWM85_15115</name>
</gene>
<evidence type="ECO:0000256" key="5">
    <source>
        <dbReference type="ARBA" id="ARBA00022989"/>
    </source>
</evidence>
<accession>A0A2J4ZG48</accession>
<name>A0A2J4ZG48_9ENTR</name>
<dbReference type="GO" id="GO:0055085">
    <property type="term" value="P:transmembrane transport"/>
    <property type="evidence" value="ECO:0007669"/>
    <property type="project" value="InterPro"/>
</dbReference>
<evidence type="ECO:0000256" key="2">
    <source>
        <dbReference type="ARBA" id="ARBA00022448"/>
    </source>
</evidence>
<organism evidence="9 10">
    <name type="scientific">Klebsiella michiganensis</name>
    <dbReference type="NCBI Taxonomy" id="1134687"/>
    <lineage>
        <taxon>Bacteria</taxon>
        <taxon>Pseudomonadati</taxon>
        <taxon>Pseudomonadota</taxon>
        <taxon>Gammaproteobacteria</taxon>
        <taxon>Enterobacterales</taxon>
        <taxon>Enterobacteriaceae</taxon>
        <taxon>Klebsiella/Raoultella group</taxon>
        <taxon>Klebsiella</taxon>
    </lineage>
</organism>
<dbReference type="Proteomes" id="UP000234661">
    <property type="component" value="Unassembled WGS sequence"/>
</dbReference>
<sequence>MSPVTITLSLLVFSIVMFVWEKIPLAVTAMIVCITLVVTGVFDVKTAFAGFINQNVILFVAMFVVGGALFETGVTDKIGSMVTRYART</sequence>
<evidence type="ECO:0000256" key="4">
    <source>
        <dbReference type="ARBA" id="ARBA00022737"/>
    </source>
</evidence>
<evidence type="ECO:0000256" key="6">
    <source>
        <dbReference type="ARBA" id="ARBA00023136"/>
    </source>
</evidence>
<feature type="non-terminal residue" evidence="9">
    <location>
        <position position="88"/>
    </location>
</feature>
<keyword evidence="4" id="KW-0677">Repeat</keyword>
<feature type="transmembrane region" description="Helical" evidence="7">
    <location>
        <begin position="56"/>
        <end position="74"/>
    </location>
</feature>
<dbReference type="PANTHER" id="PTHR43652:SF1">
    <property type="entry name" value="RESPONSE REGULATOR"/>
    <property type="match status" value="1"/>
</dbReference>
<dbReference type="Pfam" id="PF03600">
    <property type="entry name" value="CitMHS"/>
    <property type="match status" value="1"/>
</dbReference>
<keyword evidence="3 7" id="KW-0812">Transmembrane</keyword>
<keyword evidence="2" id="KW-0813">Transport</keyword>
<feature type="domain" description="Citrate transporter-like" evidence="8">
    <location>
        <begin position="15"/>
        <end position="87"/>
    </location>
</feature>
<protein>
    <submittedName>
        <fullName evidence="9">Cation transporter</fullName>
    </submittedName>
</protein>
<keyword evidence="5 7" id="KW-1133">Transmembrane helix</keyword>
<comment type="caution">
    <text evidence="9">The sequence shown here is derived from an EMBL/GenBank/DDBJ whole genome shotgun (WGS) entry which is preliminary data.</text>
</comment>
<evidence type="ECO:0000313" key="9">
    <source>
        <dbReference type="EMBL" id="PLM62047.1"/>
    </source>
</evidence>
<evidence type="ECO:0000256" key="3">
    <source>
        <dbReference type="ARBA" id="ARBA00022692"/>
    </source>
</evidence>
<evidence type="ECO:0000313" key="10">
    <source>
        <dbReference type="Proteomes" id="UP000234661"/>
    </source>
</evidence>
<evidence type="ECO:0000256" key="7">
    <source>
        <dbReference type="SAM" id="Phobius"/>
    </source>
</evidence>